<keyword evidence="2" id="KW-1185">Reference proteome</keyword>
<gene>
    <name evidence="1" type="ORF">HPB50_015664</name>
</gene>
<dbReference type="EMBL" id="CM023481">
    <property type="protein sequence ID" value="KAH6946874.1"/>
    <property type="molecule type" value="Genomic_DNA"/>
</dbReference>
<comment type="caution">
    <text evidence="1">The sequence shown here is derived from an EMBL/GenBank/DDBJ whole genome shotgun (WGS) entry which is preliminary data.</text>
</comment>
<evidence type="ECO:0000313" key="2">
    <source>
        <dbReference type="Proteomes" id="UP000821845"/>
    </source>
</evidence>
<accession>A0ACB7TL45</accession>
<organism evidence="1 2">
    <name type="scientific">Hyalomma asiaticum</name>
    <name type="common">Tick</name>
    <dbReference type="NCBI Taxonomy" id="266040"/>
    <lineage>
        <taxon>Eukaryota</taxon>
        <taxon>Metazoa</taxon>
        <taxon>Ecdysozoa</taxon>
        <taxon>Arthropoda</taxon>
        <taxon>Chelicerata</taxon>
        <taxon>Arachnida</taxon>
        <taxon>Acari</taxon>
        <taxon>Parasitiformes</taxon>
        <taxon>Ixodida</taxon>
        <taxon>Ixodoidea</taxon>
        <taxon>Ixodidae</taxon>
        <taxon>Hyalomminae</taxon>
        <taxon>Hyalomma</taxon>
    </lineage>
</organism>
<proteinExistence type="predicted"/>
<protein>
    <submittedName>
        <fullName evidence="1">Uncharacterized protein</fullName>
    </submittedName>
</protein>
<reference evidence="1" key="1">
    <citation type="submission" date="2020-05" db="EMBL/GenBank/DDBJ databases">
        <title>Large-scale comparative analyses of tick genomes elucidate their genetic diversity and vector capacities.</title>
        <authorList>
            <person name="Jia N."/>
            <person name="Wang J."/>
            <person name="Shi W."/>
            <person name="Du L."/>
            <person name="Sun Y."/>
            <person name="Zhan W."/>
            <person name="Jiang J."/>
            <person name="Wang Q."/>
            <person name="Zhang B."/>
            <person name="Ji P."/>
            <person name="Sakyi L.B."/>
            <person name="Cui X."/>
            <person name="Yuan T."/>
            <person name="Jiang B."/>
            <person name="Yang W."/>
            <person name="Lam T.T.-Y."/>
            <person name="Chang Q."/>
            <person name="Ding S."/>
            <person name="Wang X."/>
            <person name="Zhu J."/>
            <person name="Ruan X."/>
            <person name="Zhao L."/>
            <person name="Wei J."/>
            <person name="Que T."/>
            <person name="Du C."/>
            <person name="Cheng J."/>
            <person name="Dai P."/>
            <person name="Han X."/>
            <person name="Huang E."/>
            <person name="Gao Y."/>
            <person name="Liu J."/>
            <person name="Shao H."/>
            <person name="Ye R."/>
            <person name="Li L."/>
            <person name="Wei W."/>
            <person name="Wang X."/>
            <person name="Wang C."/>
            <person name="Yang T."/>
            <person name="Huo Q."/>
            <person name="Li W."/>
            <person name="Guo W."/>
            <person name="Chen H."/>
            <person name="Zhou L."/>
            <person name="Ni X."/>
            <person name="Tian J."/>
            <person name="Zhou Y."/>
            <person name="Sheng Y."/>
            <person name="Liu T."/>
            <person name="Pan Y."/>
            <person name="Xia L."/>
            <person name="Li J."/>
            <person name="Zhao F."/>
            <person name="Cao W."/>
        </authorList>
    </citation>
    <scope>NUCLEOTIDE SEQUENCE</scope>
    <source>
        <strain evidence="1">Hyas-2018</strain>
    </source>
</reference>
<sequence length="199" mass="22557">MWSTTLARLRASQPKYRRTSTQAVKTSRDLPLPDFVERTLALGPKYATEPNKSVPELVSIARRVAKGVPVGERDSLVNECVRVVSRKKPVMTHLPIRQVQQFMRDNSLCALPADKTGGFVVLTEGYSVSRCWDKDRVMAPDIDAATDLLKQSRVWDIVKPHMDHYFTVQEEETRMPSPTTSEISVASSSKKRRVDNHDY</sequence>
<evidence type="ECO:0000313" key="1">
    <source>
        <dbReference type="EMBL" id="KAH6946874.1"/>
    </source>
</evidence>
<dbReference type="Proteomes" id="UP000821845">
    <property type="component" value="Chromosome 1"/>
</dbReference>
<name>A0ACB7TL45_HYAAI</name>